<dbReference type="Pfam" id="PF03795">
    <property type="entry name" value="YCII"/>
    <property type="match status" value="1"/>
</dbReference>
<accession>A0ABW2JZ36</accession>
<name>A0ABW2JZ36_9ACTN</name>
<dbReference type="InterPro" id="IPR005545">
    <property type="entry name" value="YCII"/>
</dbReference>
<evidence type="ECO:0000256" key="1">
    <source>
        <dbReference type="ARBA" id="ARBA00007689"/>
    </source>
</evidence>
<dbReference type="PANTHER" id="PTHR33606:SF3">
    <property type="entry name" value="PROTEIN YCII"/>
    <property type="match status" value="1"/>
</dbReference>
<dbReference type="PANTHER" id="PTHR33606">
    <property type="entry name" value="PROTEIN YCII"/>
    <property type="match status" value="1"/>
</dbReference>
<dbReference type="InterPro" id="IPR051807">
    <property type="entry name" value="Sec-metab_biosynth-assoc"/>
</dbReference>
<comment type="caution">
    <text evidence="3">The sequence shown here is derived from an EMBL/GenBank/DDBJ whole genome shotgun (WGS) entry which is preliminary data.</text>
</comment>
<sequence>MLVLVYCKDKPDGLALRRATRVEHLEYMIAAKDRLVFGGPLLSDDGDPVGSVFALRVETREEADAFLAAEPYCLAGLFDDVTVHTMRQMMPEQPVGTLERELEKELSARGLVG</sequence>
<keyword evidence="4" id="KW-1185">Reference proteome</keyword>
<dbReference type="RefSeq" id="WP_381841851.1">
    <property type="nucleotide sequence ID" value="NZ_JBHTCF010000043.1"/>
</dbReference>
<evidence type="ECO:0000313" key="4">
    <source>
        <dbReference type="Proteomes" id="UP001596523"/>
    </source>
</evidence>
<dbReference type="EMBL" id="JBHTCF010000043">
    <property type="protein sequence ID" value="MFC7310747.1"/>
    <property type="molecule type" value="Genomic_DNA"/>
</dbReference>
<dbReference type="Gene3D" id="3.30.70.1060">
    <property type="entry name" value="Dimeric alpha+beta barrel"/>
    <property type="match status" value="1"/>
</dbReference>
<evidence type="ECO:0000313" key="3">
    <source>
        <dbReference type="EMBL" id="MFC7310747.1"/>
    </source>
</evidence>
<gene>
    <name evidence="3" type="ORF">ACFQVC_41860</name>
</gene>
<protein>
    <submittedName>
        <fullName evidence="3">YciI family protein</fullName>
    </submittedName>
</protein>
<organism evidence="3 4">
    <name type="scientific">Streptomyces monticola</name>
    <dbReference type="NCBI Taxonomy" id="2666263"/>
    <lineage>
        <taxon>Bacteria</taxon>
        <taxon>Bacillati</taxon>
        <taxon>Actinomycetota</taxon>
        <taxon>Actinomycetes</taxon>
        <taxon>Kitasatosporales</taxon>
        <taxon>Streptomycetaceae</taxon>
        <taxon>Streptomyces</taxon>
    </lineage>
</organism>
<proteinExistence type="inferred from homology"/>
<evidence type="ECO:0000259" key="2">
    <source>
        <dbReference type="Pfam" id="PF03795"/>
    </source>
</evidence>
<reference evidence="4" key="1">
    <citation type="journal article" date="2019" name="Int. J. Syst. Evol. Microbiol.">
        <title>The Global Catalogue of Microorganisms (GCM) 10K type strain sequencing project: providing services to taxonomists for standard genome sequencing and annotation.</title>
        <authorList>
            <consortium name="The Broad Institute Genomics Platform"/>
            <consortium name="The Broad Institute Genome Sequencing Center for Infectious Disease"/>
            <person name="Wu L."/>
            <person name="Ma J."/>
        </authorList>
    </citation>
    <scope>NUCLEOTIDE SEQUENCE [LARGE SCALE GENOMIC DNA]</scope>
    <source>
        <strain evidence="4">SYNS20</strain>
    </source>
</reference>
<dbReference type="SUPFAM" id="SSF54909">
    <property type="entry name" value="Dimeric alpha+beta barrel"/>
    <property type="match status" value="1"/>
</dbReference>
<dbReference type="InterPro" id="IPR011008">
    <property type="entry name" value="Dimeric_a/b-barrel"/>
</dbReference>
<comment type="similarity">
    <text evidence="1">Belongs to the YciI family.</text>
</comment>
<dbReference type="Proteomes" id="UP001596523">
    <property type="component" value="Unassembled WGS sequence"/>
</dbReference>
<feature type="domain" description="YCII-related" evidence="2">
    <location>
        <begin position="1"/>
        <end position="86"/>
    </location>
</feature>